<dbReference type="InterPro" id="IPR011042">
    <property type="entry name" value="6-blade_b-propeller_TolB-like"/>
</dbReference>
<keyword evidence="3" id="KW-1185">Reference proteome</keyword>
<dbReference type="RefSeq" id="WP_073336687.1">
    <property type="nucleotide sequence ID" value="NZ_FQXM01000003.1"/>
</dbReference>
<sequence length="442" mass="51153">MKDYIKIVFKFGIVVLLSIFSTFILNKYLWKEYSIDLFEENMSYNLKYKGIIDSTDFTFDENNNCYISYNNRVQVVEENGKSYDILKNENLNIYSMEYYCGSLFFVSNNYLYKFEIDNKELTEIMKDLPNYGDYNKSIIKQSEGFLYITIGAATNSGVVGKDNLWTREYPFNHDLTPYKINLRGINHGESKTGAFVNENSKSVEGQIVPAHFPGNASVIIYNLETGDRTTFAWGIRNIKGLDFNSRSQLLASVGGMENRGERPIKGDSDYIYEIKSKNWYGWPDFSGGDPISSPRFTDGEGKMVFPVLDNHPNENPPAPIYQSDNINEINCLAIDKWGTLGEIDGIYFYDNCKKSIYLLNFDLVLKKIVEINNNDKIQSIKFYKNGLYVMDSKNGILYSIHIVEKGTINRMNYKMIFSFIVTLVFILIFYLAWTSRKYRKLK</sequence>
<keyword evidence="1" id="KW-1133">Transmembrane helix</keyword>
<evidence type="ECO:0000313" key="3">
    <source>
        <dbReference type="Proteomes" id="UP000184447"/>
    </source>
</evidence>
<dbReference type="OrthoDB" id="9770043at2"/>
<evidence type="ECO:0000256" key="1">
    <source>
        <dbReference type="SAM" id="Phobius"/>
    </source>
</evidence>
<dbReference type="SUPFAM" id="SSF50952">
    <property type="entry name" value="Soluble quinoprotein glucose dehydrogenase"/>
    <property type="match status" value="1"/>
</dbReference>
<keyword evidence="1" id="KW-0472">Membrane</keyword>
<dbReference type="Proteomes" id="UP000184447">
    <property type="component" value="Unassembled WGS sequence"/>
</dbReference>
<evidence type="ECO:0008006" key="4">
    <source>
        <dbReference type="Google" id="ProtNLM"/>
    </source>
</evidence>
<protein>
    <recommendedName>
        <fullName evidence="4">Glucose / Sorbosone dehydrogenase</fullName>
    </recommendedName>
</protein>
<dbReference type="AlphaFoldDB" id="A0A1M5RGA3"/>
<reference evidence="2 3" key="1">
    <citation type="submission" date="2016-11" db="EMBL/GenBank/DDBJ databases">
        <authorList>
            <person name="Jaros S."/>
            <person name="Januszkiewicz K."/>
            <person name="Wedrychowicz H."/>
        </authorList>
    </citation>
    <scope>NUCLEOTIDE SEQUENCE [LARGE SCALE GENOMIC DNA]</scope>
    <source>
        <strain evidence="2 3">DSM 8605</strain>
    </source>
</reference>
<keyword evidence="1" id="KW-0812">Transmembrane</keyword>
<feature type="transmembrane region" description="Helical" evidence="1">
    <location>
        <begin position="7"/>
        <end position="30"/>
    </location>
</feature>
<gene>
    <name evidence="2" type="ORF">SAMN02745207_00517</name>
</gene>
<organism evidence="2 3">
    <name type="scientific">Clostridium grantii DSM 8605</name>
    <dbReference type="NCBI Taxonomy" id="1121316"/>
    <lineage>
        <taxon>Bacteria</taxon>
        <taxon>Bacillati</taxon>
        <taxon>Bacillota</taxon>
        <taxon>Clostridia</taxon>
        <taxon>Eubacteriales</taxon>
        <taxon>Clostridiaceae</taxon>
        <taxon>Clostridium</taxon>
    </lineage>
</organism>
<feature type="transmembrane region" description="Helical" evidence="1">
    <location>
        <begin position="415"/>
        <end position="433"/>
    </location>
</feature>
<accession>A0A1M5RGA3</accession>
<evidence type="ECO:0000313" key="2">
    <source>
        <dbReference type="EMBL" id="SHH25335.1"/>
    </source>
</evidence>
<dbReference type="Gene3D" id="2.120.10.30">
    <property type="entry name" value="TolB, C-terminal domain"/>
    <property type="match status" value="1"/>
</dbReference>
<dbReference type="EMBL" id="FQXM01000003">
    <property type="protein sequence ID" value="SHH25335.1"/>
    <property type="molecule type" value="Genomic_DNA"/>
</dbReference>
<proteinExistence type="predicted"/>
<dbReference type="STRING" id="1121316.SAMN02745207_00517"/>
<dbReference type="InterPro" id="IPR011041">
    <property type="entry name" value="Quinoprot_gluc/sorb_DH_b-prop"/>
</dbReference>
<name>A0A1M5RGA3_9CLOT</name>